<name>A0A0D8FV73_9ACTN</name>
<proteinExistence type="predicted"/>
<evidence type="ECO:0000313" key="1">
    <source>
        <dbReference type="EMBL" id="KJE77180.1"/>
    </source>
</evidence>
<dbReference type="Proteomes" id="UP000032336">
    <property type="component" value="Unassembled WGS sequence"/>
</dbReference>
<protein>
    <submittedName>
        <fullName evidence="1">Uncharacterized protein</fullName>
    </submittedName>
</protein>
<organism evidence="1 2">
    <name type="scientific">Ferrimicrobium acidiphilum DSM 19497</name>
    <dbReference type="NCBI Taxonomy" id="1121877"/>
    <lineage>
        <taxon>Bacteria</taxon>
        <taxon>Bacillati</taxon>
        <taxon>Actinomycetota</taxon>
        <taxon>Acidimicrobiia</taxon>
        <taxon>Acidimicrobiales</taxon>
        <taxon>Acidimicrobiaceae</taxon>
        <taxon>Ferrimicrobium</taxon>
    </lineage>
</organism>
<sequence length="90" mass="10069">MGFLSRAFVPRGVRRAAHPVRTTKNALTPRSVKSVRRALHPIDNTTYAITRSLTTKKRHAGGATTTVYHHGNCSINHRSQETAAKCRRDF</sequence>
<gene>
    <name evidence="1" type="ORF">FEAC_11130</name>
</gene>
<keyword evidence="2" id="KW-1185">Reference proteome</keyword>
<dbReference type="EMBL" id="JXUW01000007">
    <property type="protein sequence ID" value="KJE77180.1"/>
    <property type="molecule type" value="Genomic_DNA"/>
</dbReference>
<comment type="caution">
    <text evidence="1">The sequence shown here is derived from an EMBL/GenBank/DDBJ whole genome shotgun (WGS) entry which is preliminary data.</text>
</comment>
<accession>A0A0D8FV73</accession>
<evidence type="ECO:0000313" key="2">
    <source>
        <dbReference type="Proteomes" id="UP000032336"/>
    </source>
</evidence>
<reference evidence="1 2" key="1">
    <citation type="submission" date="2015-01" db="EMBL/GenBank/DDBJ databases">
        <title>Draft genome of the acidophilic iron oxidizer Ferrimicrobium acidiphilum strain T23.</title>
        <authorList>
            <person name="Poehlein A."/>
            <person name="Eisen S."/>
            <person name="Schloemann M."/>
            <person name="Johnson B.D."/>
            <person name="Daniel R."/>
            <person name="Muehling M."/>
        </authorList>
    </citation>
    <scope>NUCLEOTIDE SEQUENCE [LARGE SCALE GENOMIC DNA]</scope>
    <source>
        <strain evidence="1 2">T23</strain>
    </source>
</reference>
<dbReference type="AlphaFoldDB" id="A0A0D8FV73"/>